<gene>
    <name evidence="1" type="ORF">MoryE10_30830</name>
</gene>
<sequence>MLLLALSLPAAAAPPLTVHLETPRPYGYLIGDTLALTVAVDAPIGLKLDEAALPRPGAINRWLELRRVETRPQAGGGYRIALEYQTFHAPLTVKTLTIPGLRLSFAGGATADVPSWSFTATPIKDLAVSSGAGQPPLRPDAPPSPLPVAGWRSATLASAVVALAALLSLAWLRGLLPYWHKGRHYAAALRSLRRLARLPQDDAALRAGYTAAHRAFNQTLGQPLFAEKLAEFFDANERYRPVQADMEAFFAASYRLFFGSGAPSADYPLERLAALCRHCLQIERARP</sequence>
<accession>A0A8D4VTS3</accession>
<protein>
    <recommendedName>
        <fullName evidence="3">MxaA protein</fullName>
    </recommendedName>
</protein>
<dbReference type="KEGG" id="moz:MoryE10_30830"/>
<evidence type="ECO:0000313" key="2">
    <source>
        <dbReference type="Proteomes" id="UP000824988"/>
    </source>
</evidence>
<organism evidence="1 2">
    <name type="scientific">Methylogaea oryzae</name>
    <dbReference type="NCBI Taxonomy" id="1295382"/>
    <lineage>
        <taxon>Bacteria</taxon>
        <taxon>Pseudomonadati</taxon>
        <taxon>Pseudomonadota</taxon>
        <taxon>Gammaproteobacteria</taxon>
        <taxon>Methylococcales</taxon>
        <taxon>Methylococcaceae</taxon>
        <taxon>Methylogaea</taxon>
    </lineage>
</organism>
<dbReference type="EMBL" id="AP019782">
    <property type="protein sequence ID" value="BBL72477.1"/>
    <property type="molecule type" value="Genomic_DNA"/>
</dbReference>
<keyword evidence="2" id="KW-1185">Reference proteome</keyword>
<dbReference type="RefSeq" id="WP_221047578.1">
    <property type="nucleotide sequence ID" value="NZ_AP019782.1"/>
</dbReference>
<dbReference type="AlphaFoldDB" id="A0A8D4VTS3"/>
<reference evidence="1" key="1">
    <citation type="submission" date="2019-06" db="EMBL/GenBank/DDBJ databases">
        <title>Complete genome sequence of Methylogaea oryzae strain JCM16910.</title>
        <authorList>
            <person name="Asakawa S."/>
        </authorList>
    </citation>
    <scope>NUCLEOTIDE SEQUENCE</scope>
    <source>
        <strain evidence="1">E10</strain>
    </source>
</reference>
<evidence type="ECO:0008006" key="3">
    <source>
        <dbReference type="Google" id="ProtNLM"/>
    </source>
</evidence>
<name>A0A8D4VTS3_9GAMM</name>
<dbReference type="Proteomes" id="UP000824988">
    <property type="component" value="Chromosome"/>
</dbReference>
<evidence type="ECO:0000313" key="1">
    <source>
        <dbReference type="EMBL" id="BBL72477.1"/>
    </source>
</evidence>
<proteinExistence type="predicted"/>